<reference evidence="1" key="2">
    <citation type="journal article" date="2021" name="PeerJ">
        <title>Extensive microbial diversity within the chicken gut microbiome revealed by metagenomics and culture.</title>
        <authorList>
            <person name="Gilroy R."/>
            <person name="Ravi A."/>
            <person name="Getino M."/>
            <person name="Pursley I."/>
            <person name="Horton D.L."/>
            <person name="Alikhan N.F."/>
            <person name="Baker D."/>
            <person name="Gharbi K."/>
            <person name="Hall N."/>
            <person name="Watson M."/>
            <person name="Adriaenssens E.M."/>
            <person name="Foster-Nyarko E."/>
            <person name="Jarju S."/>
            <person name="Secka A."/>
            <person name="Antonio M."/>
            <person name="Oren A."/>
            <person name="Chaudhuri R.R."/>
            <person name="La Ragione R."/>
            <person name="Hildebrand F."/>
            <person name="Pallen M.J."/>
        </authorList>
    </citation>
    <scope>NUCLEOTIDE SEQUENCE</scope>
    <source>
        <strain evidence="1">B1-8020</strain>
    </source>
</reference>
<dbReference type="Proteomes" id="UP000823604">
    <property type="component" value="Unassembled WGS sequence"/>
</dbReference>
<dbReference type="EMBL" id="JADIMA010000086">
    <property type="protein sequence ID" value="MBO8473644.1"/>
    <property type="molecule type" value="Genomic_DNA"/>
</dbReference>
<evidence type="ECO:0000313" key="1">
    <source>
        <dbReference type="EMBL" id="MBO8473644.1"/>
    </source>
</evidence>
<protein>
    <submittedName>
        <fullName evidence="1">Uncharacterized protein</fullName>
    </submittedName>
</protein>
<name>A0A9D9NH75_9BACT</name>
<accession>A0A9D9NH75</accession>
<sequence length="81" mass="8734">NGYKADEMTDVSGEFAFNETIAGFSIDEVRVFFRDIDGSDGGGDFASDSLEVGAHKVADGDGNWDGGTFESDDVKIYLKKK</sequence>
<dbReference type="AlphaFoldDB" id="A0A9D9NH75"/>
<gene>
    <name evidence="1" type="ORF">IAB81_08495</name>
</gene>
<comment type="caution">
    <text evidence="1">The sequence shown here is derived from an EMBL/GenBank/DDBJ whole genome shotgun (WGS) entry which is preliminary data.</text>
</comment>
<feature type="non-terminal residue" evidence="1">
    <location>
        <position position="1"/>
    </location>
</feature>
<proteinExistence type="predicted"/>
<reference evidence="1" key="1">
    <citation type="submission" date="2020-10" db="EMBL/GenBank/DDBJ databases">
        <authorList>
            <person name="Gilroy R."/>
        </authorList>
    </citation>
    <scope>NUCLEOTIDE SEQUENCE</scope>
    <source>
        <strain evidence="1">B1-8020</strain>
    </source>
</reference>
<evidence type="ECO:0000313" key="2">
    <source>
        <dbReference type="Proteomes" id="UP000823604"/>
    </source>
</evidence>
<organism evidence="1 2">
    <name type="scientific">Candidatus Merdivivens pullicola</name>
    <dbReference type="NCBI Taxonomy" id="2840872"/>
    <lineage>
        <taxon>Bacteria</taxon>
        <taxon>Pseudomonadati</taxon>
        <taxon>Bacteroidota</taxon>
        <taxon>Bacteroidia</taxon>
        <taxon>Bacteroidales</taxon>
        <taxon>Muribaculaceae</taxon>
        <taxon>Muribaculaceae incertae sedis</taxon>
        <taxon>Candidatus Merdivivens</taxon>
    </lineage>
</organism>